<organism evidence="2 3">
    <name type="scientific">Diplogelasinospora grovesii</name>
    <dbReference type="NCBI Taxonomy" id="303347"/>
    <lineage>
        <taxon>Eukaryota</taxon>
        <taxon>Fungi</taxon>
        <taxon>Dikarya</taxon>
        <taxon>Ascomycota</taxon>
        <taxon>Pezizomycotina</taxon>
        <taxon>Sordariomycetes</taxon>
        <taxon>Sordariomycetidae</taxon>
        <taxon>Sordariales</taxon>
        <taxon>Diplogelasinosporaceae</taxon>
        <taxon>Diplogelasinospora</taxon>
    </lineage>
</organism>
<dbReference type="AlphaFoldDB" id="A0AAN6N6A7"/>
<dbReference type="Proteomes" id="UP001303473">
    <property type="component" value="Unassembled WGS sequence"/>
</dbReference>
<dbReference type="SUPFAM" id="SSF75304">
    <property type="entry name" value="Amidase signature (AS) enzymes"/>
    <property type="match status" value="1"/>
</dbReference>
<comment type="caution">
    <text evidence="2">The sequence shown here is derived from an EMBL/GenBank/DDBJ whole genome shotgun (WGS) entry which is preliminary data.</text>
</comment>
<feature type="domain" description="Amidase" evidence="1">
    <location>
        <begin position="17"/>
        <end position="120"/>
    </location>
</feature>
<dbReference type="InterPro" id="IPR023631">
    <property type="entry name" value="Amidase_dom"/>
</dbReference>
<dbReference type="PANTHER" id="PTHR46310:SF7">
    <property type="entry name" value="AMIDASE 1"/>
    <property type="match status" value="1"/>
</dbReference>
<dbReference type="PANTHER" id="PTHR46310">
    <property type="entry name" value="AMIDASE 1"/>
    <property type="match status" value="1"/>
</dbReference>
<keyword evidence="3" id="KW-1185">Reference proteome</keyword>
<evidence type="ECO:0000259" key="1">
    <source>
        <dbReference type="Pfam" id="PF01425"/>
    </source>
</evidence>
<accession>A0AAN6N6A7</accession>
<name>A0AAN6N6A7_9PEZI</name>
<protein>
    <submittedName>
        <fullName evidence="2">Amidase signature domain-containing protein</fullName>
    </submittedName>
</protein>
<sequence>MNMREEPLECVEFMAPFNPRGDDYQTPSGSSHGSAAGIASYNWLDFAIGTDTNGGGRKPAHYNGCFSVRPSRGVLNTSGVVRHFPQFDMPVVFGRDISKFYDFVSAWFAKTWSDADEPVQVAIHAKWSDSESTQSEGSQGEGSQGEKFQILYPLDYFPVGNEAQTRLTDNFVKGLESALQVKRTKIDLAAGWKADHPDGIENDDIAQYLGLAVGRIYHHDAHHALVPFMQEYQKTYGEAPFIHRSLREQLGIAKAISPLWRDWYWNRVVKYREWLLDTVFQRSDSEGIITIMVLPVSDGKPFYREDEAHPPVLSGFDALYMAPIMGAPVVTAIVGETTYNSIVSQREEPMPVAVSVVAAPGKDFWLIDIVKRGMEAAGIPLEVKTGRSVYGDFEAR</sequence>
<evidence type="ECO:0000313" key="2">
    <source>
        <dbReference type="EMBL" id="KAK3939013.1"/>
    </source>
</evidence>
<evidence type="ECO:0000313" key="3">
    <source>
        <dbReference type="Proteomes" id="UP001303473"/>
    </source>
</evidence>
<dbReference type="EMBL" id="MU853818">
    <property type="protein sequence ID" value="KAK3939013.1"/>
    <property type="molecule type" value="Genomic_DNA"/>
</dbReference>
<gene>
    <name evidence="2" type="ORF">QBC46DRAFT_316596</name>
</gene>
<proteinExistence type="predicted"/>
<dbReference type="InterPro" id="IPR036928">
    <property type="entry name" value="AS_sf"/>
</dbReference>
<dbReference type="Pfam" id="PF01425">
    <property type="entry name" value="Amidase"/>
    <property type="match status" value="1"/>
</dbReference>
<dbReference type="Gene3D" id="3.90.1300.10">
    <property type="entry name" value="Amidase signature (AS) domain"/>
    <property type="match status" value="1"/>
</dbReference>
<reference evidence="3" key="1">
    <citation type="journal article" date="2023" name="Mol. Phylogenet. Evol.">
        <title>Genome-scale phylogeny and comparative genomics of the fungal order Sordariales.</title>
        <authorList>
            <person name="Hensen N."/>
            <person name="Bonometti L."/>
            <person name="Westerberg I."/>
            <person name="Brannstrom I.O."/>
            <person name="Guillou S."/>
            <person name="Cros-Aarteil S."/>
            <person name="Calhoun S."/>
            <person name="Haridas S."/>
            <person name="Kuo A."/>
            <person name="Mondo S."/>
            <person name="Pangilinan J."/>
            <person name="Riley R."/>
            <person name="LaButti K."/>
            <person name="Andreopoulos B."/>
            <person name="Lipzen A."/>
            <person name="Chen C."/>
            <person name="Yan M."/>
            <person name="Daum C."/>
            <person name="Ng V."/>
            <person name="Clum A."/>
            <person name="Steindorff A."/>
            <person name="Ohm R.A."/>
            <person name="Martin F."/>
            <person name="Silar P."/>
            <person name="Natvig D.O."/>
            <person name="Lalanne C."/>
            <person name="Gautier V."/>
            <person name="Ament-Velasquez S.L."/>
            <person name="Kruys A."/>
            <person name="Hutchinson M.I."/>
            <person name="Powell A.J."/>
            <person name="Barry K."/>
            <person name="Miller A.N."/>
            <person name="Grigoriev I.V."/>
            <person name="Debuchy R."/>
            <person name="Gladieux P."/>
            <person name="Hiltunen Thoren M."/>
            <person name="Johannesson H."/>
        </authorList>
    </citation>
    <scope>NUCLEOTIDE SEQUENCE [LARGE SCALE GENOMIC DNA]</scope>
    <source>
        <strain evidence="3">CBS 340.73</strain>
    </source>
</reference>